<gene>
    <name evidence="8" type="primary">RTC2_2</name>
    <name evidence="8" type="ORF">IWW36_004646</name>
</gene>
<evidence type="ECO:0000256" key="4">
    <source>
        <dbReference type="ARBA" id="ARBA00023136"/>
    </source>
</evidence>
<feature type="transmembrane region" description="Helical" evidence="7">
    <location>
        <begin position="121"/>
        <end position="141"/>
    </location>
</feature>
<dbReference type="InterPro" id="IPR006603">
    <property type="entry name" value="PQ-loop_rpt"/>
</dbReference>
<reference evidence="8" key="1">
    <citation type="submission" date="2022-07" db="EMBL/GenBank/DDBJ databases">
        <title>Phylogenomic reconstructions and comparative analyses of Kickxellomycotina fungi.</title>
        <authorList>
            <person name="Reynolds N.K."/>
            <person name="Stajich J.E."/>
            <person name="Barry K."/>
            <person name="Grigoriev I.V."/>
            <person name="Crous P."/>
            <person name="Smith M.E."/>
        </authorList>
    </citation>
    <scope>NUCLEOTIDE SEQUENCE</scope>
    <source>
        <strain evidence="8">NRRL 1566</strain>
    </source>
</reference>
<feature type="transmembrane region" description="Helical" evidence="7">
    <location>
        <begin position="219"/>
        <end position="241"/>
    </location>
</feature>
<dbReference type="PANTHER" id="PTHR16201:SF44">
    <property type="entry name" value="SEVEN TRANSMEMBRANE PROTEIN 1"/>
    <property type="match status" value="1"/>
</dbReference>
<evidence type="ECO:0000256" key="5">
    <source>
        <dbReference type="ARBA" id="ARBA00038039"/>
    </source>
</evidence>
<keyword evidence="2 7" id="KW-0812">Transmembrane</keyword>
<evidence type="ECO:0000313" key="8">
    <source>
        <dbReference type="EMBL" id="KAJ2845780.1"/>
    </source>
</evidence>
<sequence>MNETTLVSAFFGYVSIACWIFVLVPQIHLNYKRKSCEGVSLVFYALWSLGDVFNLTGALLENLLFTAILLPLYYIFTDIIVLSQFYIYRNRPFPSDGSILSESSALLERDSEKPKWSFKRLLGWLCVLVFMFICVVQFQLYPERMLKVSIREILAQLCGYLSAAVYLGAYIPQIAHNYRTQSTEGLSMVMFIVVTIANITYCLSILTAQAPTFDYLCKYASWLLGASGTIWLELIILYQFYIYRHSSSHRE</sequence>
<keyword evidence="3 7" id="KW-1133">Transmembrane helix</keyword>
<proteinExistence type="inferred from homology"/>
<evidence type="ECO:0000256" key="7">
    <source>
        <dbReference type="SAM" id="Phobius"/>
    </source>
</evidence>
<dbReference type="GO" id="GO:0015174">
    <property type="term" value="F:basic amino acid transmembrane transporter activity"/>
    <property type="evidence" value="ECO:0007669"/>
    <property type="project" value="UniProtKB-ARBA"/>
</dbReference>
<dbReference type="GO" id="GO:0098852">
    <property type="term" value="C:lytic vacuole membrane"/>
    <property type="evidence" value="ECO:0007669"/>
    <property type="project" value="UniProtKB-ARBA"/>
</dbReference>
<evidence type="ECO:0000256" key="2">
    <source>
        <dbReference type="ARBA" id="ARBA00022692"/>
    </source>
</evidence>
<dbReference type="InterPro" id="IPR051415">
    <property type="entry name" value="LAAT-1"/>
</dbReference>
<organism evidence="8 9">
    <name type="scientific">Coemansia brasiliensis</name>
    <dbReference type="NCBI Taxonomy" id="2650707"/>
    <lineage>
        <taxon>Eukaryota</taxon>
        <taxon>Fungi</taxon>
        <taxon>Fungi incertae sedis</taxon>
        <taxon>Zoopagomycota</taxon>
        <taxon>Kickxellomycotina</taxon>
        <taxon>Kickxellomycetes</taxon>
        <taxon>Kickxellales</taxon>
        <taxon>Kickxellaceae</taxon>
        <taxon>Coemansia</taxon>
    </lineage>
</organism>
<dbReference type="SMART" id="SM00679">
    <property type="entry name" value="CTNS"/>
    <property type="match status" value="2"/>
</dbReference>
<dbReference type="AlphaFoldDB" id="A0A9W8I332"/>
<accession>A0A9W8I332</accession>
<dbReference type="Pfam" id="PF04193">
    <property type="entry name" value="PQ-loop"/>
    <property type="match status" value="2"/>
</dbReference>
<evidence type="ECO:0000256" key="1">
    <source>
        <dbReference type="ARBA" id="ARBA00004141"/>
    </source>
</evidence>
<protein>
    <submittedName>
        <fullName evidence="8">Vacuolar membrane transporter for cationic amino acids</fullName>
    </submittedName>
</protein>
<comment type="similarity">
    <text evidence="5">Belongs to the laat-1 family.</text>
</comment>
<name>A0A9W8I332_9FUNG</name>
<dbReference type="GO" id="GO:0034486">
    <property type="term" value="P:vacuolar transmembrane transport"/>
    <property type="evidence" value="ECO:0007669"/>
    <property type="project" value="UniProtKB-ARBA"/>
</dbReference>
<comment type="caution">
    <text evidence="8">The sequence shown here is derived from an EMBL/GenBank/DDBJ whole genome shotgun (WGS) entry which is preliminary data.</text>
</comment>
<feature type="transmembrane region" description="Helical" evidence="7">
    <location>
        <begin position="41"/>
        <end position="60"/>
    </location>
</feature>
<feature type="transmembrane region" description="Helical" evidence="7">
    <location>
        <begin position="185"/>
        <end position="207"/>
    </location>
</feature>
<dbReference type="PANTHER" id="PTHR16201">
    <property type="entry name" value="SEVEN TRANSMEMBRANE PROTEIN 1-RELATED"/>
    <property type="match status" value="1"/>
</dbReference>
<evidence type="ECO:0000256" key="3">
    <source>
        <dbReference type="ARBA" id="ARBA00022989"/>
    </source>
</evidence>
<keyword evidence="4 7" id="KW-0472">Membrane</keyword>
<dbReference type="EMBL" id="JANBUW010000711">
    <property type="protein sequence ID" value="KAJ2845780.1"/>
    <property type="molecule type" value="Genomic_DNA"/>
</dbReference>
<evidence type="ECO:0000313" key="9">
    <source>
        <dbReference type="Proteomes" id="UP001139887"/>
    </source>
</evidence>
<dbReference type="OrthoDB" id="8048523at2759"/>
<comment type="subcellular location">
    <subcellularLocation>
        <location evidence="1">Membrane</location>
        <topology evidence="1">Multi-pass membrane protein</topology>
    </subcellularLocation>
</comment>
<evidence type="ECO:0000256" key="6">
    <source>
        <dbReference type="ARBA" id="ARBA00050768"/>
    </source>
</evidence>
<feature type="transmembrane region" description="Helical" evidence="7">
    <location>
        <begin position="153"/>
        <end position="173"/>
    </location>
</feature>
<keyword evidence="9" id="KW-1185">Reference proteome</keyword>
<dbReference type="Gene3D" id="1.20.1280.290">
    <property type="match status" value="2"/>
</dbReference>
<dbReference type="FunFam" id="1.20.1280.290:FF:000009">
    <property type="entry name" value="PQ loop repeat family protein"/>
    <property type="match status" value="1"/>
</dbReference>
<feature type="transmembrane region" description="Helical" evidence="7">
    <location>
        <begin position="6"/>
        <end position="29"/>
    </location>
</feature>
<comment type="catalytic activity">
    <reaction evidence="6">
        <text>L-histidine(out) + L-arginine(in) = L-histidine(in) + L-arginine(out)</text>
        <dbReference type="Rhea" id="RHEA:71063"/>
        <dbReference type="ChEBI" id="CHEBI:32682"/>
        <dbReference type="ChEBI" id="CHEBI:57595"/>
    </reaction>
</comment>
<feature type="transmembrane region" description="Helical" evidence="7">
    <location>
        <begin position="66"/>
        <end position="88"/>
    </location>
</feature>
<dbReference type="Proteomes" id="UP001139887">
    <property type="component" value="Unassembled WGS sequence"/>
</dbReference>